<feature type="region of interest" description="Disordered" evidence="1">
    <location>
        <begin position="595"/>
        <end position="617"/>
    </location>
</feature>
<keyword evidence="2" id="KW-1133">Transmembrane helix</keyword>
<evidence type="ECO:0000313" key="3">
    <source>
        <dbReference type="EMBL" id="KAJ8881838.1"/>
    </source>
</evidence>
<accession>A0ABQ9HC13</accession>
<reference evidence="3 4" key="1">
    <citation type="submission" date="2023-02" db="EMBL/GenBank/DDBJ databases">
        <title>LHISI_Scaffold_Assembly.</title>
        <authorList>
            <person name="Stuart O.P."/>
            <person name="Cleave R."/>
            <person name="Magrath M.J.L."/>
            <person name="Mikheyev A.S."/>
        </authorList>
    </citation>
    <scope>NUCLEOTIDE SEQUENCE [LARGE SCALE GENOMIC DNA]</scope>
    <source>
        <strain evidence="3">Daus_M_001</strain>
        <tissue evidence="3">Leg muscle</tissue>
    </source>
</reference>
<proteinExistence type="predicted"/>
<feature type="region of interest" description="Disordered" evidence="1">
    <location>
        <begin position="52"/>
        <end position="71"/>
    </location>
</feature>
<name>A0ABQ9HC13_9NEOP</name>
<protein>
    <submittedName>
        <fullName evidence="3">Uncharacterized protein</fullName>
    </submittedName>
</protein>
<dbReference type="EMBL" id="JARBHB010000006">
    <property type="protein sequence ID" value="KAJ8881838.1"/>
    <property type="molecule type" value="Genomic_DNA"/>
</dbReference>
<organism evidence="3 4">
    <name type="scientific">Dryococelus australis</name>
    <dbReference type="NCBI Taxonomy" id="614101"/>
    <lineage>
        <taxon>Eukaryota</taxon>
        <taxon>Metazoa</taxon>
        <taxon>Ecdysozoa</taxon>
        <taxon>Arthropoda</taxon>
        <taxon>Hexapoda</taxon>
        <taxon>Insecta</taxon>
        <taxon>Pterygota</taxon>
        <taxon>Neoptera</taxon>
        <taxon>Polyneoptera</taxon>
        <taxon>Phasmatodea</taxon>
        <taxon>Verophasmatodea</taxon>
        <taxon>Anareolatae</taxon>
        <taxon>Phasmatidae</taxon>
        <taxon>Eurycanthinae</taxon>
        <taxon>Dryococelus</taxon>
    </lineage>
</organism>
<keyword evidence="2" id="KW-0812">Transmembrane</keyword>
<evidence type="ECO:0000313" key="4">
    <source>
        <dbReference type="Proteomes" id="UP001159363"/>
    </source>
</evidence>
<dbReference type="Proteomes" id="UP001159363">
    <property type="component" value="Chromosome 5"/>
</dbReference>
<evidence type="ECO:0000256" key="2">
    <source>
        <dbReference type="SAM" id="Phobius"/>
    </source>
</evidence>
<evidence type="ECO:0000256" key="1">
    <source>
        <dbReference type="SAM" id="MobiDB-lite"/>
    </source>
</evidence>
<keyword evidence="2" id="KW-0472">Membrane</keyword>
<gene>
    <name evidence="3" type="ORF">PR048_018324</name>
</gene>
<feature type="compositionally biased region" description="Basic and acidic residues" evidence="1">
    <location>
        <begin position="603"/>
        <end position="616"/>
    </location>
</feature>
<feature type="transmembrane region" description="Helical" evidence="2">
    <location>
        <begin position="882"/>
        <end position="903"/>
    </location>
</feature>
<keyword evidence="4" id="KW-1185">Reference proteome</keyword>
<comment type="caution">
    <text evidence="3">The sequence shown here is derived from an EMBL/GenBank/DDBJ whole genome shotgun (WGS) entry which is preliminary data.</text>
</comment>
<sequence>MLSSISDQDKKVEVQQQQQMNGFSRLVVHHLAMKPVSVKRCEYGKTPECKDGDMGDVRQTPPTSGIHTCENPGLAEAGIERASLDCREGGHSDHYSNATPDRAHVFVEERRDVDVISRAGDVTHWSSSEAGEDDCGVAEVGELSSSRRKETPRSDGNMLIAVVVVVVAVLWQRVAAFNLDTSYPLVRTSQQRGSYYGYTVALRDLGAGEQRLVVSSHRISHATSKITIVGAEYEGGKINYAPLPPPNETAQSLFSQMELLARWRQPISSVHIRRTLHPSLRVQDASHPITTHPLRGPGGQSPVCPRFLIVAPDSRWHHLPPCTPIGSYSLIDTHPTLLCAPYPEDLTLKSRTQTIPPAPTHKPVFMKKASSSPKTRLCTLPPLQYSESIFFYVLAPLLRLAGPSPPRALLGYERSFLSGQSDGLSREVEVDFDLSWAISPLLYQSLMLATATYTIGLGGRSSLVPPPPAALPNFTPRCTLPWLQLTATKHCALRPVSSRLFLPYKKIRKSTTISPYTRQKARSKYRNRIRLERASQKQFSDTHKTPYDRVKRCRERKINIKASERVNVDGVRMRGNLHRKAAFTIQRCDESRQASANQSLDASVEHRERCTSDERSQMAARSVLPAAGVRPSLYCEDANIARHRRRVSDATRRTATLHCEYRLTVFVHRDALIGREIVKGVLAQLKNNAKRKYGEECDGGTVDVKREGLEYNGITKVETINVEINECENNGNAELSKANRDVDLDQPECLLWKRLEYDDSGARGSWLWTPHTPAAILNDGCGGSLAELHAMSIRSTILEVVLTSKMALLPCKIVTNSLPIKMADNALPRKIAAIKLAAPILSTRMSMAAIMTGGLGMVSQGAAAAILNDVISYKFAQKTTKWSPVVALLAAIKPAMAILAASMPMMRLLDGRMAAGHMFQRVPLNTTMAASVLPRKLVILSSKMAANVELPVLQLGISLTNGISKTMPHDGSKRALPQPRHCRYPDCWLGDLAIYFGEGGDFVLPSLIYRCTTSGKRESVTCCRLVIGAPRGNSSYPNHAKLEEPGVVYQCDMYGGPCQQLALDLSGKRCSVAEQCPPCCPHARTWEGNPVCFGWRNCVADTAPAVFEVTQLPARDLAERDATERRLSQSS</sequence>